<keyword evidence="2" id="KW-1185">Reference proteome</keyword>
<name>A0ACC1K0V6_9FUNG</name>
<comment type="caution">
    <text evidence="1">The sequence shown here is derived from an EMBL/GenBank/DDBJ whole genome shotgun (WGS) entry which is preliminary data.</text>
</comment>
<gene>
    <name evidence="1" type="ORF">IWQ57_002244</name>
</gene>
<dbReference type="Proteomes" id="UP001140234">
    <property type="component" value="Unassembled WGS sequence"/>
</dbReference>
<protein>
    <submittedName>
        <fullName evidence="1">Uncharacterized protein</fullName>
    </submittedName>
</protein>
<reference evidence="1" key="1">
    <citation type="submission" date="2022-07" db="EMBL/GenBank/DDBJ databases">
        <title>Phylogenomic reconstructions and comparative analyses of Kickxellomycotina fungi.</title>
        <authorList>
            <person name="Reynolds N.K."/>
            <person name="Stajich J.E."/>
            <person name="Barry K."/>
            <person name="Grigoriev I.V."/>
            <person name="Crous P."/>
            <person name="Smith M.E."/>
        </authorList>
    </citation>
    <scope>NUCLEOTIDE SEQUENCE</scope>
    <source>
        <strain evidence="1">CBS 109366</strain>
    </source>
</reference>
<accession>A0ACC1K0V6</accession>
<evidence type="ECO:0000313" key="2">
    <source>
        <dbReference type="Proteomes" id="UP001140234"/>
    </source>
</evidence>
<proteinExistence type="predicted"/>
<organism evidence="1 2">
    <name type="scientific">Coemansia nantahalensis</name>
    <dbReference type="NCBI Taxonomy" id="2789366"/>
    <lineage>
        <taxon>Eukaryota</taxon>
        <taxon>Fungi</taxon>
        <taxon>Fungi incertae sedis</taxon>
        <taxon>Zoopagomycota</taxon>
        <taxon>Kickxellomycotina</taxon>
        <taxon>Kickxellomycetes</taxon>
        <taxon>Kickxellales</taxon>
        <taxon>Kickxellaceae</taxon>
        <taxon>Coemansia</taxon>
    </lineage>
</organism>
<evidence type="ECO:0000313" key="1">
    <source>
        <dbReference type="EMBL" id="KAJ2771365.1"/>
    </source>
</evidence>
<sequence length="143" mass="15331">MLAAGARRAVQRVAARRSAGLAAIPASRRSKSTAVEPATAPGKLAEQAPNRAVTWSATQRPRADAIDDPRFVQADLDGQPRPMAAIELIAEEPVREVEGRLACCDGGGGALGHPRVWINLDEGKAEDCGYCGLRFRQKPHHHH</sequence>
<dbReference type="EMBL" id="JANBUJ010000550">
    <property type="protein sequence ID" value="KAJ2771365.1"/>
    <property type="molecule type" value="Genomic_DNA"/>
</dbReference>